<sequence>MEPAKRLKRLPTQFFAQLIQRAEQLKHAGYDVINLGQGNPDQPAPDFVIKKLQQAAENPSYHRYISFKGLPALKQAVADWYRRHYDVQLDAEKEIAILIGSKIGLQEISLALLNPGDKALVPDPGYPDYWSGIQLAGAEMKKWPLHPQTGYPDPDLLTTDMRLAFLNYPNNPTGKLASKELFDAVITKAMETETILAHDLAYGDIVFDGKRAQSLLARPGGKAVGIEFTTISKSFNMAGFRLGFAAGHAEVIQYLETLQDHLHCSQYGAIQEAAITALTDSEEFVRALRSLYQSRRDAFLEALPPSYRPPATEGSIFQWMALPKGFPSSLDFAQGLAETVHVIVAPGVGFGEGGEGYIRISLTENENRLKEAARRLTAFMDKAR</sequence>
<dbReference type="InterPro" id="IPR004839">
    <property type="entry name" value="Aminotransferase_I/II_large"/>
</dbReference>
<dbReference type="PANTHER" id="PTHR42832:SF3">
    <property type="entry name" value="L-GLUTAMINE--4-(METHYLSULFANYL)-2-OXOBUTANOATE AMINOTRANSFERASE"/>
    <property type="match status" value="1"/>
</dbReference>
<dbReference type="InterPro" id="IPR015424">
    <property type="entry name" value="PyrdxlP-dep_Trfase"/>
</dbReference>
<reference evidence="6" key="1">
    <citation type="submission" date="2017-04" db="EMBL/GenBank/DDBJ databases">
        <authorList>
            <person name="Varghese N."/>
            <person name="Submissions S."/>
        </authorList>
    </citation>
    <scope>NUCLEOTIDE SEQUENCE [LARGE SCALE GENOMIC DNA]</scope>
    <source>
        <strain evidence="6">DSM 9293</strain>
    </source>
</reference>
<dbReference type="AlphaFoldDB" id="A0A1W1WDW7"/>
<dbReference type="InterPro" id="IPR015422">
    <property type="entry name" value="PyrdxlP-dep_Trfase_small"/>
</dbReference>
<dbReference type="Pfam" id="PF00155">
    <property type="entry name" value="Aminotran_1_2"/>
    <property type="match status" value="1"/>
</dbReference>
<evidence type="ECO:0000256" key="1">
    <source>
        <dbReference type="ARBA" id="ARBA00001933"/>
    </source>
</evidence>
<dbReference type="CDD" id="cd00609">
    <property type="entry name" value="AAT_like"/>
    <property type="match status" value="1"/>
</dbReference>
<name>A0A1W1WDW7_SULTA</name>
<proteinExistence type="predicted"/>
<accession>A0A1W1WDW7</accession>
<feature type="domain" description="Aminotransferase class I/classII large" evidence="4">
    <location>
        <begin position="31"/>
        <end position="376"/>
    </location>
</feature>
<protein>
    <submittedName>
        <fullName evidence="5">Aminotransferase</fullName>
    </submittedName>
</protein>
<evidence type="ECO:0000313" key="6">
    <source>
        <dbReference type="Proteomes" id="UP000192660"/>
    </source>
</evidence>
<organism evidence="5 6">
    <name type="scientific">Sulfobacillus thermosulfidooxidans (strain DSM 9293 / VKM B-1269 / AT-1)</name>
    <dbReference type="NCBI Taxonomy" id="929705"/>
    <lineage>
        <taxon>Bacteria</taxon>
        <taxon>Bacillati</taxon>
        <taxon>Bacillota</taxon>
        <taxon>Clostridia</taxon>
        <taxon>Eubacteriales</taxon>
        <taxon>Clostridiales Family XVII. Incertae Sedis</taxon>
        <taxon>Sulfobacillus</taxon>
    </lineage>
</organism>
<keyword evidence="2 5" id="KW-0032">Aminotransferase</keyword>
<evidence type="ECO:0000256" key="3">
    <source>
        <dbReference type="ARBA" id="ARBA00022679"/>
    </source>
</evidence>
<dbReference type="RefSeq" id="WP_084661228.1">
    <property type="nucleotide sequence ID" value="NZ_FWWY01000001.1"/>
</dbReference>
<dbReference type="EMBL" id="FWWY01000001">
    <property type="protein sequence ID" value="SMC04392.1"/>
    <property type="molecule type" value="Genomic_DNA"/>
</dbReference>
<dbReference type="InterPro" id="IPR050881">
    <property type="entry name" value="LL-DAP_aminotransferase"/>
</dbReference>
<dbReference type="Proteomes" id="UP000192660">
    <property type="component" value="Unassembled WGS sequence"/>
</dbReference>
<evidence type="ECO:0000313" key="5">
    <source>
        <dbReference type="EMBL" id="SMC04392.1"/>
    </source>
</evidence>
<keyword evidence="3 5" id="KW-0808">Transferase</keyword>
<dbReference type="STRING" id="28034.BFX07_01255"/>
<dbReference type="OrthoDB" id="9802328at2"/>
<dbReference type="Gene3D" id="3.90.1150.10">
    <property type="entry name" value="Aspartate Aminotransferase, domain 1"/>
    <property type="match status" value="1"/>
</dbReference>
<dbReference type="InterPro" id="IPR015421">
    <property type="entry name" value="PyrdxlP-dep_Trfase_major"/>
</dbReference>
<gene>
    <name evidence="5" type="ORF">SAMN00768000_1626</name>
</gene>
<evidence type="ECO:0000259" key="4">
    <source>
        <dbReference type="Pfam" id="PF00155"/>
    </source>
</evidence>
<dbReference type="GO" id="GO:0008483">
    <property type="term" value="F:transaminase activity"/>
    <property type="evidence" value="ECO:0007669"/>
    <property type="project" value="UniProtKB-KW"/>
</dbReference>
<keyword evidence="6" id="KW-1185">Reference proteome</keyword>
<dbReference type="PANTHER" id="PTHR42832">
    <property type="entry name" value="AMINO ACID AMINOTRANSFERASE"/>
    <property type="match status" value="1"/>
</dbReference>
<dbReference type="GO" id="GO:0030170">
    <property type="term" value="F:pyridoxal phosphate binding"/>
    <property type="evidence" value="ECO:0007669"/>
    <property type="project" value="InterPro"/>
</dbReference>
<dbReference type="Gene3D" id="3.40.640.10">
    <property type="entry name" value="Type I PLP-dependent aspartate aminotransferase-like (Major domain)"/>
    <property type="match status" value="1"/>
</dbReference>
<comment type="cofactor">
    <cofactor evidence="1">
        <name>pyridoxal 5'-phosphate</name>
        <dbReference type="ChEBI" id="CHEBI:597326"/>
    </cofactor>
</comment>
<dbReference type="SUPFAM" id="SSF53383">
    <property type="entry name" value="PLP-dependent transferases"/>
    <property type="match status" value="1"/>
</dbReference>
<evidence type="ECO:0000256" key="2">
    <source>
        <dbReference type="ARBA" id="ARBA00022576"/>
    </source>
</evidence>